<dbReference type="Pfam" id="PF09339">
    <property type="entry name" value="HTH_IclR"/>
    <property type="match status" value="1"/>
</dbReference>
<evidence type="ECO:0000256" key="1">
    <source>
        <dbReference type="SAM" id="MobiDB-lite"/>
    </source>
</evidence>
<sequence>MLRACGDSDTALTLAELALRTGLPKPTAHRLTAELVRLGLVERNPDGRRSAGRGSPGRCRPWRPRALRRSRRRAPSRGRRRSTCQAEPPSSEMPLSQSRSSALSDR</sequence>
<dbReference type="SUPFAM" id="SSF46785">
    <property type="entry name" value="Winged helix' DNA-binding domain"/>
    <property type="match status" value="1"/>
</dbReference>
<keyword evidence="4" id="KW-1185">Reference proteome</keyword>
<dbReference type="Gene3D" id="1.10.10.10">
    <property type="entry name" value="Winged helix-like DNA-binding domain superfamily/Winged helix DNA-binding domain"/>
    <property type="match status" value="1"/>
</dbReference>
<dbReference type="EMBL" id="JBEPFB010000011">
    <property type="protein sequence ID" value="MER7375673.1"/>
    <property type="molecule type" value="Genomic_DNA"/>
</dbReference>
<dbReference type="InterPro" id="IPR005471">
    <property type="entry name" value="Tscrpt_reg_IclR_N"/>
</dbReference>
<dbReference type="InterPro" id="IPR036390">
    <property type="entry name" value="WH_DNA-bd_sf"/>
</dbReference>
<evidence type="ECO:0000313" key="4">
    <source>
        <dbReference type="Proteomes" id="UP001486207"/>
    </source>
</evidence>
<accession>A0ABV1XVP1</accession>
<evidence type="ECO:0000259" key="2">
    <source>
        <dbReference type="PROSITE" id="PS51077"/>
    </source>
</evidence>
<gene>
    <name evidence="3" type="ORF">ABT384_23860</name>
</gene>
<organism evidence="3 4">
    <name type="scientific">Streptomyces lanatus</name>
    <dbReference type="NCBI Taxonomy" id="66900"/>
    <lineage>
        <taxon>Bacteria</taxon>
        <taxon>Bacillati</taxon>
        <taxon>Actinomycetota</taxon>
        <taxon>Actinomycetes</taxon>
        <taxon>Kitasatosporales</taxon>
        <taxon>Streptomycetaceae</taxon>
        <taxon>Streptomyces</taxon>
    </lineage>
</organism>
<feature type="region of interest" description="Disordered" evidence="1">
    <location>
        <begin position="42"/>
        <end position="106"/>
    </location>
</feature>
<proteinExistence type="predicted"/>
<feature type="compositionally biased region" description="Basic residues" evidence="1">
    <location>
        <begin position="60"/>
        <end position="82"/>
    </location>
</feature>
<feature type="compositionally biased region" description="Polar residues" evidence="1">
    <location>
        <begin position="93"/>
        <end position="106"/>
    </location>
</feature>
<reference evidence="3 4" key="1">
    <citation type="submission" date="2024-06" db="EMBL/GenBank/DDBJ databases">
        <title>The Natural Products Discovery Center: Release of the First 8490 Sequenced Strains for Exploring Actinobacteria Biosynthetic Diversity.</title>
        <authorList>
            <person name="Kalkreuter E."/>
            <person name="Kautsar S.A."/>
            <person name="Yang D."/>
            <person name="Bader C.D."/>
            <person name="Teijaro C.N."/>
            <person name="Fluegel L."/>
            <person name="Davis C.M."/>
            <person name="Simpson J.R."/>
            <person name="Lauterbach L."/>
            <person name="Steele A.D."/>
            <person name="Gui C."/>
            <person name="Meng S."/>
            <person name="Li G."/>
            <person name="Viehrig K."/>
            <person name="Ye F."/>
            <person name="Su P."/>
            <person name="Kiefer A.F."/>
            <person name="Nichols A."/>
            <person name="Cepeda A.J."/>
            <person name="Yan W."/>
            <person name="Fan B."/>
            <person name="Jiang Y."/>
            <person name="Adhikari A."/>
            <person name="Zheng C.-J."/>
            <person name="Schuster L."/>
            <person name="Cowan T.M."/>
            <person name="Smanski M.J."/>
            <person name="Chevrette M.G."/>
            <person name="De Carvalho L.P.S."/>
            <person name="Shen B."/>
        </authorList>
    </citation>
    <scope>NUCLEOTIDE SEQUENCE [LARGE SCALE GENOMIC DNA]</scope>
    <source>
        <strain evidence="3 4">NPDC000155</strain>
    </source>
</reference>
<name>A0ABV1XVP1_9ACTN</name>
<dbReference type="RefSeq" id="WP_308437621.1">
    <property type="nucleotide sequence ID" value="NZ_BNBM01000001.1"/>
</dbReference>
<comment type="caution">
    <text evidence="3">The sequence shown here is derived from an EMBL/GenBank/DDBJ whole genome shotgun (WGS) entry which is preliminary data.</text>
</comment>
<evidence type="ECO:0000313" key="3">
    <source>
        <dbReference type="EMBL" id="MER7375673.1"/>
    </source>
</evidence>
<protein>
    <submittedName>
        <fullName evidence="3">Helix-turn-helix domain-containing protein</fullName>
    </submittedName>
</protein>
<dbReference type="Proteomes" id="UP001486207">
    <property type="component" value="Unassembled WGS sequence"/>
</dbReference>
<feature type="domain" description="HTH iclR-type" evidence="2">
    <location>
        <begin position="1"/>
        <end position="53"/>
    </location>
</feature>
<dbReference type="InterPro" id="IPR036388">
    <property type="entry name" value="WH-like_DNA-bd_sf"/>
</dbReference>
<dbReference type="PROSITE" id="PS51077">
    <property type="entry name" value="HTH_ICLR"/>
    <property type="match status" value="1"/>
</dbReference>